<sequence length="426" mass="48520">MPKLLRDTLNNDAATNTILFGDDIDQTTIQHFIACISPTLRSSLPTHDLVEVTVGGRTSGRTTVRATEIQWTMQKLQDLYMLSQYMGADHVCDMIIDRWHEELHRPTAHLLKTEWGPMEPFDILGFDPTFLNFLAQHDDKGIDFLVGVLIVKGRNGRDLLVDYGLNNWSENMKEKLKTLTAKLECEGVLPLSLEDPDAVCQAYHHHHEHDGQCYRAASKMNRATELPTPLSRSAHDGTPMYQYASSTDPEKGRHLEIQRASTEKEGQKRKRGRDEDDFEPAGNAHMQKKLKAFHEENDNDSDMSNSSKEDLEDSDEEDPRAVRICLPKEYTDARYHSVSMQEGEEEEEDNVVPYNQDVVPPNIDRIRYPGKGMNGTKDSQEAAQKKLELVEKQLELFRAAGYDVDNMHVALPEEDEYSDSDDSQDE</sequence>
<feature type="region of interest" description="Disordered" evidence="1">
    <location>
        <begin position="407"/>
        <end position="426"/>
    </location>
</feature>
<gene>
    <name evidence="2" type="ORF">N0V83_003683</name>
</gene>
<name>A0A9W8YEH4_9PLEO</name>
<feature type="compositionally biased region" description="Acidic residues" evidence="1">
    <location>
        <begin position="412"/>
        <end position="426"/>
    </location>
</feature>
<protein>
    <submittedName>
        <fullName evidence="2">Uncharacterized protein</fullName>
    </submittedName>
</protein>
<dbReference type="AlphaFoldDB" id="A0A9W8YEH4"/>
<dbReference type="EMBL" id="JAPEUY010000005">
    <property type="protein sequence ID" value="KAJ4373388.1"/>
    <property type="molecule type" value="Genomic_DNA"/>
</dbReference>
<feature type="region of interest" description="Disordered" evidence="1">
    <location>
        <begin position="227"/>
        <end position="322"/>
    </location>
</feature>
<feature type="region of interest" description="Disordered" evidence="1">
    <location>
        <begin position="341"/>
        <end position="382"/>
    </location>
</feature>
<feature type="compositionally biased region" description="Basic and acidic residues" evidence="1">
    <location>
        <begin position="248"/>
        <end position="266"/>
    </location>
</feature>
<dbReference type="Proteomes" id="UP001140560">
    <property type="component" value="Unassembled WGS sequence"/>
</dbReference>
<keyword evidence="3" id="KW-1185">Reference proteome</keyword>
<proteinExistence type="predicted"/>
<comment type="caution">
    <text evidence="2">The sequence shown here is derived from an EMBL/GenBank/DDBJ whole genome shotgun (WGS) entry which is preliminary data.</text>
</comment>
<evidence type="ECO:0000256" key="1">
    <source>
        <dbReference type="SAM" id="MobiDB-lite"/>
    </source>
</evidence>
<accession>A0A9W8YEH4</accession>
<evidence type="ECO:0000313" key="3">
    <source>
        <dbReference type="Proteomes" id="UP001140560"/>
    </source>
</evidence>
<evidence type="ECO:0000313" key="2">
    <source>
        <dbReference type="EMBL" id="KAJ4373388.1"/>
    </source>
</evidence>
<reference evidence="2" key="1">
    <citation type="submission" date="2022-10" db="EMBL/GenBank/DDBJ databases">
        <title>Tapping the CABI collections for fungal endophytes: first genome assemblies for Collariella, Neodidymelliopsis, Ascochyta clinopodiicola, Didymella pomorum, Didymosphaeria variabile, Neocosmospora piperis and Neocucurbitaria cava.</title>
        <authorList>
            <person name="Hill R."/>
        </authorList>
    </citation>
    <scope>NUCLEOTIDE SEQUENCE</scope>
    <source>
        <strain evidence="2">IMI 356814</strain>
    </source>
</reference>
<organism evidence="2 3">
    <name type="scientific">Neocucurbitaria cava</name>
    <dbReference type="NCBI Taxonomy" id="798079"/>
    <lineage>
        <taxon>Eukaryota</taxon>
        <taxon>Fungi</taxon>
        <taxon>Dikarya</taxon>
        <taxon>Ascomycota</taxon>
        <taxon>Pezizomycotina</taxon>
        <taxon>Dothideomycetes</taxon>
        <taxon>Pleosporomycetidae</taxon>
        <taxon>Pleosporales</taxon>
        <taxon>Pleosporineae</taxon>
        <taxon>Cucurbitariaceae</taxon>
        <taxon>Neocucurbitaria</taxon>
    </lineage>
</organism>
<dbReference type="OrthoDB" id="3789383at2759"/>